<evidence type="ECO:0000313" key="3">
    <source>
        <dbReference type="Proteomes" id="UP000217448"/>
    </source>
</evidence>
<protein>
    <submittedName>
        <fullName evidence="2">Hydantoinase B/oxoprolinase family protein</fullName>
    </submittedName>
</protein>
<accession>A0ABT2KK95</accession>
<dbReference type="Pfam" id="PF02538">
    <property type="entry name" value="Hydantoinase_B"/>
    <property type="match status" value="1"/>
</dbReference>
<comment type="caution">
    <text evidence="2">The sequence shown here is derived from an EMBL/GenBank/DDBJ whole genome shotgun (WGS) entry which is preliminary data.</text>
</comment>
<dbReference type="InterPro" id="IPR003692">
    <property type="entry name" value="Hydantoinase_B"/>
</dbReference>
<name>A0ABT2KK95_9RHOB</name>
<evidence type="ECO:0000259" key="1">
    <source>
        <dbReference type="Pfam" id="PF02538"/>
    </source>
</evidence>
<organism evidence="2 3">
    <name type="scientific">Alloyangia mangrovi</name>
    <dbReference type="NCBI Taxonomy" id="1779329"/>
    <lineage>
        <taxon>Bacteria</taxon>
        <taxon>Pseudomonadati</taxon>
        <taxon>Pseudomonadota</taxon>
        <taxon>Alphaproteobacteria</taxon>
        <taxon>Rhodobacterales</taxon>
        <taxon>Roseobacteraceae</taxon>
        <taxon>Alloyangia</taxon>
    </lineage>
</organism>
<dbReference type="RefSeq" id="WP_260348884.1">
    <property type="nucleotide sequence ID" value="NZ_NTHN02000017.1"/>
</dbReference>
<evidence type="ECO:0000313" key="2">
    <source>
        <dbReference type="EMBL" id="MCT4370780.1"/>
    </source>
</evidence>
<feature type="domain" description="Hydantoinase B/oxoprolinase" evidence="1">
    <location>
        <begin position="2"/>
        <end position="529"/>
    </location>
</feature>
<sequence length="663" mass="72424">MDPVRTAVMGNRFSAIVEEASAIVHRTAHTTFVKLIQDYQCALATPEGEIFAYPTQSGVTVFVGMPLHTTLDRIGRENFEEGDIYIMNDPFYTDGLVTHMMDVTMLYPVFRDGELIAFGWSFVHASDIGGAVPGSISPEFKEFYQEGLRVRPIKLFRRGELNHDARNIFLDNSRIPDEMWGDFTAMISGMRSMDRRLNELCDRYGTNTVKQGMQDVIAFGEEKSRDIIRELPDGEFTFSDYVEAIEGDQHIHLCTTMRIKGDELELDFTGTDPQVAAAYNFIIGDRTHPYVTQALTYYLLTKDPNMPMNAGLLRPITTVAPRGTVVNAEPPAAMGSRVAAGTRLYDTLLGCLDQALNGGLMGAGAGMVGIIVCTARDRITGRRRVSTLNPIMGGGGGRNGVDGIDGADGRSGALRNIPTEIIEVETMIHMRSCTLVPDTQSPGMHRSGSSLLLEMENTDQEATFTVRGMDRFRFRPWGTRGGNPGRPCEVILNPGTEDERSIGKIKVLIMKKGEVLRIISPAGGGFGDPLERDPARVAADLRAEMLSPERARADYGVVLDTEGAVDMDATRALRDERRAAAAAPQGHFNFGPEREAYNAIWPQGMRALLATEVLKVPKSARRNVMDAAYASLGARGCAVDEAAIHAALDAACAAHDVPRARAA</sequence>
<dbReference type="InterPro" id="IPR045079">
    <property type="entry name" value="Oxoprolinase-like"/>
</dbReference>
<proteinExistence type="predicted"/>
<dbReference type="EMBL" id="NTHN02000017">
    <property type="protein sequence ID" value="MCT4370780.1"/>
    <property type="molecule type" value="Genomic_DNA"/>
</dbReference>
<keyword evidence="3" id="KW-1185">Reference proteome</keyword>
<reference evidence="3" key="1">
    <citation type="submission" date="2023-07" db="EMBL/GenBank/DDBJ databases">
        <title>Yangia mangrovi SAOS 153D genome.</title>
        <authorList>
            <person name="Verma A."/>
            <person name="Pal Y."/>
            <person name="Sundharam S."/>
            <person name="Bisht B."/>
            <person name="Srinivasan K."/>
        </authorList>
    </citation>
    <scope>NUCLEOTIDE SEQUENCE [LARGE SCALE GENOMIC DNA]</scope>
    <source>
        <strain evidence="3">SAOS 153D</strain>
    </source>
</reference>
<gene>
    <name evidence="2" type="ORF">CLG85_010815</name>
</gene>
<dbReference type="Proteomes" id="UP000217448">
    <property type="component" value="Unassembled WGS sequence"/>
</dbReference>
<dbReference type="PANTHER" id="PTHR11365">
    <property type="entry name" value="5-OXOPROLINASE RELATED"/>
    <property type="match status" value="1"/>
</dbReference>
<dbReference type="PANTHER" id="PTHR11365:SF23">
    <property type="entry name" value="HYPOTHETICAL 5-OXOPROLINASE (EUROFUNG)-RELATED"/>
    <property type="match status" value="1"/>
</dbReference>